<feature type="compositionally biased region" description="Low complexity" evidence="1">
    <location>
        <begin position="89"/>
        <end position="105"/>
    </location>
</feature>
<dbReference type="Proteomes" id="UP000467841">
    <property type="component" value="Unassembled WGS sequence"/>
</dbReference>
<keyword evidence="3" id="KW-1185">Reference proteome</keyword>
<evidence type="ECO:0000256" key="1">
    <source>
        <dbReference type="SAM" id="MobiDB-lite"/>
    </source>
</evidence>
<dbReference type="EMBL" id="CACVBM020000054">
    <property type="protein sequence ID" value="CAA7013556.1"/>
    <property type="molecule type" value="Genomic_DNA"/>
</dbReference>
<name>A0A6D2HCU4_9BRAS</name>
<proteinExistence type="predicted"/>
<evidence type="ECO:0000313" key="2">
    <source>
        <dbReference type="EMBL" id="CAA7013556.1"/>
    </source>
</evidence>
<feature type="region of interest" description="Disordered" evidence="1">
    <location>
        <begin position="1"/>
        <end position="113"/>
    </location>
</feature>
<reference evidence="2" key="1">
    <citation type="submission" date="2020-01" db="EMBL/GenBank/DDBJ databases">
        <authorList>
            <person name="Mishra B."/>
        </authorList>
    </citation>
    <scope>NUCLEOTIDE SEQUENCE [LARGE SCALE GENOMIC DNA]</scope>
</reference>
<feature type="compositionally biased region" description="Basic residues" evidence="1">
    <location>
        <begin position="1"/>
        <end position="12"/>
    </location>
</feature>
<evidence type="ECO:0000313" key="3">
    <source>
        <dbReference type="Proteomes" id="UP000467841"/>
    </source>
</evidence>
<gene>
    <name evidence="2" type="ORF">MERR_LOCUS790</name>
</gene>
<sequence>MVRKWWGRRGRRAPQAGKQAERKKEKTASGSSSKTVVTIGDRVAAERADPWYAEHPGYSGRSGDGSEGTHHSHQRTVFRRGAADDPPISSQEAPSSLLPSSAARSTCRGPRVV</sequence>
<dbReference type="AlphaFoldDB" id="A0A6D2HCU4"/>
<accession>A0A6D2HCU4</accession>
<organism evidence="2 3">
    <name type="scientific">Microthlaspi erraticum</name>
    <dbReference type="NCBI Taxonomy" id="1685480"/>
    <lineage>
        <taxon>Eukaryota</taxon>
        <taxon>Viridiplantae</taxon>
        <taxon>Streptophyta</taxon>
        <taxon>Embryophyta</taxon>
        <taxon>Tracheophyta</taxon>
        <taxon>Spermatophyta</taxon>
        <taxon>Magnoliopsida</taxon>
        <taxon>eudicotyledons</taxon>
        <taxon>Gunneridae</taxon>
        <taxon>Pentapetalae</taxon>
        <taxon>rosids</taxon>
        <taxon>malvids</taxon>
        <taxon>Brassicales</taxon>
        <taxon>Brassicaceae</taxon>
        <taxon>Coluteocarpeae</taxon>
        <taxon>Microthlaspi</taxon>
    </lineage>
</organism>
<protein>
    <submittedName>
        <fullName evidence="2">Uncharacterized protein</fullName>
    </submittedName>
</protein>
<comment type="caution">
    <text evidence="2">The sequence shown here is derived from an EMBL/GenBank/DDBJ whole genome shotgun (WGS) entry which is preliminary data.</text>
</comment>